<keyword evidence="2" id="KW-0812">Transmembrane</keyword>
<gene>
    <name evidence="3" type="ORF">B0I35DRAFT_476638</name>
</gene>
<feature type="region of interest" description="Disordered" evidence="1">
    <location>
        <begin position="165"/>
        <end position="185"/>
    </location>
</feature>
<dbReference type="Proteomes" id="UP000813444">
    <property type="component" value="Unassembled WGS sequence"/>
</dbReference>
<evidence type="ECO:0000256" key="2">
    <source>
        <dbReference type="SAM" id="Phobius"/>
    </source>
</evidence>
<organism evidence="3 4">
    <name type="scientific">Stachybotrys elegans</name>
    <dbReference type="NCBI Taxonomy" id="80388"/>
    <lineage>
        <taxon>Eukaryota</taxon>
        <taxon>Fungi</taxon>
        <taxon>Dikarya</taxon>
        <taxon>Ascomycota</taxon>
        <taxon>Pezizomycotina</taxon>
        <taxon>Sordariomycetes</taxon>
        <taxon>Hypocreomycetidae</taxon>
        <taxon>Hypocreales</taxon>
        <taxon>Stachybotryaceae</taxon>
        <taxon>Stachybotrys</taxon>
    </lineage>
</organism>
<feature type="transmembrane region" description="Helical" evidence="2">
    <location>
        <begin position="294"/>
        <end position="320"/>
    </location>
</feature>
<feature type="transmembrane region" description="Helical" evidence="2">
    <location>
        <begin position="250"/>
        <end position="274"/>
    </location>
</feature>
<keyword evidence="2" id="KW-1133">Transmembrane helix</keyword>
<dbReference type="AlphaFoldDB" id="A0A8K0SVN3"/>
<evidence type="ECO:0008006" key="5">
    <source>
        <dbReference type="Google" id="ProtNLM"/>
    </source>
</evidence>
<name>A0A8K0SVN3_9HYPO</name>
<reference evidence="3" key="1">
    <citation type="journal article" date="2021" name="Nat. Commun.">
        <title>Genetic determinants of endophytism in the Arabidopsis root mycobiome.</title>
        <authorList>
            <person name="Mesny F."/>
            <person name="Miyauchi S."/>
            <person name="Thiergart T."/>
            <person name="Pickel B."/>
            <person name="Atanasova L."/>
            <person name="Karlsson M."/>
            <person name="Huettel B."/>
            <person name="Barry K.W."/>
            <person name="Haridas S."/>
            <person name="Chen C."/>
            <person name="Bauer D."/>
            <person name="Andreopoulos W."/>
            <person name="Pangilinan J."/>
            <person name="LaButti K."/>
            <person name="Riley R."/>
            <person name="Lipzen A."/>
            <person name="Clum A."/>
            <person name="Drula E."/>
            <person name="Henrissat B."/>
            <person name="Kohler A."/>
            <person name="Grigoriev I.V."/>
            <person name="Martin F.M."/>
            <person name="Hacquard S."/>
        </authorList>
    </citation>
    <scope>NUCLEOTIDE SEQUENCE</scope>
    <source>
        <strain evidence="3">MPI-CAGE-CH-0235</strain>
    </source>
</reference>
<protein>
    <recommendedName>
        <fullName evidence="5">Ankyrin repeat protein</fullName>
    </recommendedName>
</protein>
<keyword evidence="2" id="KW-0472">Membrane</keyword>
<evidence type="ECO:0000313" key="3">
    <source>
        <dbReference type="EMBL" id="KAH7322717.1"/>
    </source>
</evidence>
<dbReference type="Gene3D" id="1.20.58.340">
    <property type="entry name" value="Magnesium transport protein CorA, transmembrane region"/>
    <property type="match status" value="1"/>
</dbReference>
<comment type="caution">
    <text evidence="3">The sequence shown here is derived from an EMBL/GenBank/DDBJ whole genome shotgun (WGS) entry which is preliminary data.</text>
</comment>
<dbReference type="OrthoDB" id="341259at2759"/>
<feature type="region of interest" description="Disordered" evidence="1">
    <location>
        <begin position="342"/>
        <end position="421"/>
    </location>
</feature>
<accession>A0A8K0SVN3</accession>
<dbReference type="EMBL" id="JAGPNK010000004">
    <property type="protein sequence ID" value="KAH7322717.1"/>
    <property type="molecule type" value="Genomic_DNA"/>
</dbReference>
<proteinExistence type="predicted"/>
<evidence type="ECO:0000256" key="1">
    <source>
        <dbReference type="SAM" id="MobiDB-lite"/>
    </source>
</evidence>
<evidence type="ECO:0000313" key="4">
    <source>
        <dbReference type="Proteomes" id="UP000813444"/>
    </source>
</evidence>
<feature type="compositionally biased region" description="Polar residues" evidence="1">
    <location>
        <begin position="349"/>
        <end position="371"/>
    </location>
</feature>
<sequence length="421" mass="47899">MTVPQAWIWRIGEDLIVAIPWLQNHIGYTKDFGSKYILNPLLKISGVSTDHIIGLLLTELITSLDRPNIAGYYEPILTVFAKEIATISVNVDEYIRDSNIGNITVEMEKGFVHDISDIREELSMMNRVLSQQEEIWREFALDAWPDAENWPEGVNGRFILKKDRTSAHHRDAPGDTTSSESDNLNDRKIAEIRRQIEKPQYVIAKFKRRIADLDEDAERVEKSIQIRLDLVQKHLALRETRSMSVMSASVFAFTIITIIFTPLSFATSLFALSVDEFARHQITIPDREDPVYGTGYIVASLLSIEISALIITVVAILASLKYFLRMDIKQILEEIWKGFKQEREPAGTSEDSPVSGEQTPSRKSVQESGQADETAASVPTKKPLHRRLQSFGPKDWARGLRRRRNSDREPGYEMTEPGSRQ</sequence>
<keyword evidence="4" id="KW-1185">Reference proteome</keyword>